<keyword evidence="2" id="KW-1185">Reference proteome</keyword>
<evidence type="ECO:0000313" key="1">
    <source>
        <dbReference type="EMBL" id="BCJ95717.1"/>
    </source>
</evidence>
<dbReference type="Pfam" id="PF09581">
    <property type="entry name" value="Spore_III_AF"/>
    <property type="match status" value="1"/>
</dbReference>
<dbReference type="InterPro" id="IPR014245">
    <property type="entry name" value="Spore_III_AF"/>
</dbReference>
<dbReference type="EMBL" id="AP023367">
    <property type="protein sequence ID" value="BCJ95717.1"/>
    <property type="molecule type" value="Genomic_DNA"/>
</dbReference>
<protein>
    <submittedName>
        <fullName evidence="1">Uncharacterized protein</fullName>
    </submittedName>
</protein>
<organism evidence="1 2">
    <name type="scientific">Anaerocolumna cellulosilytica</name>
    <dbReference type="NCBI Taxonomy" id="433286"/>
    <lineage>
        <taxon>Bacteria</taxon>
        <taxon>Bacillati</taxon>
        <taxon>Bacillota</taxon>
        <taxon>Clostridia</taxon>
        <taxon>Lachnospirales</taxon>
        <taxon>Lachnospiraceae</taxon>
        <taxon>Anaerocolumna</taxon>
    </lineage>
</organism>
<gene>
    <name evidence="1" type="ORF">acsn021_32860</name>
</gene>
<name>A0A6S6R6T2_9FIRM</name>
<reference evidence="1 2" key="1">
    <citation type="journal article" date="2016" name="Int. J. Syst. Evol. Microbiol.">
        <title>Descriptions of Anaerotaenia torta gen. nov., sp. nov. and Anaerocolumna cellulosilytica gen. nov., sp. nov. isolated from a methanogenic reactor of cattle waste.</title>
        <authorList>
            <person name="Uek A."/>
            <person name="Ohtaki Y."/>
            <person name="Kaku N."/>
            <person name="Ueki K."/>
        </authorList>
    </citation>
    <scope>NUCLEOTIDE SEQUENCE [LARGE SCALE GENOMIC DNA]</scope>
    <source>
        <strain evidence="1 2">SN021</strain>
    </source>
</reference>
<dbReference type="AlphaFoldDB" id="A0A6S6R6T2"/>
<sequence length="212" mass="24394">MNEIYSWVKNIVIFLVLTTIVTNLLGKSSYKKYINLVTGIILVILVISPLLKLFQLDSTLDYYFTTNTLLADAEGIKVRLEGKENQQLEAILGEYKEQIKVQVTRLLEQEKVYPGEIKVVIEEDETSENFGNLAALEINASINYKEQEVEMKGQEVIKVDSVKIDKIKISKQQKEDREINRNYLSPMEINTKNLLSDFYNINPDNINISIQE</sequence>
<dbReference type="RefSeq" id="WP_184093498.1">
    <property type="nucleotide sequence ID" value="NZ_AP023367.1"/>
</dbReference>
<accession>A0A6S6R6T2</accession>
<dbReference type="KEGG" id="acel:acsn021_32860"/>
<evidence type="ECO:0000313" key="2">
    <source>
        <dbReference type="Proteomes" id="UP000515561"/>
    </source>
</evidence>
<proteinExistence type="predicted"/>
<dbReference type="Proteomes" id="UP000515561">
    <property type="component" value="Chromosome"/>
</dbReference>